<dbReference type="Proteomes" id="UP000193925">
    <property type="component" value="Chromosome AFERRI"/>
</dbReference>
<keyword evidence="14" id="KW-0413">Isomerase</keyword>
<evidence type="ECO:0000256" key="8">
    <source>
        <dbReference type="ARBA" id="ARBA00052751"/>
    </source>
</evidence>
<dbReference type="AlphaFoldDB" id="A0A060UV60"/>
<gene>
    <name evidence="13 14" type="primary">queA</name>
    <name evidence="14" type="ORF">AFERRI_10054</name>
    <name evidence="15" type="ORF">AFERRI_20006</name>
</gene>
<dbReference type="GO" id="GO:0051075">
    <property type="term" value="F:S-adenosylmethionine:tRNA ribosyltransferase-isomerase activity"/>
    <property type="evidence" value="ECO:0007669"/>
    <property type="project" value="UniProtKB-EC"/>
</dbReference>
<dbReference type="Pfam" id="PF02547">
    <property type="entry name" value="Queuosine_synth"/>
    <property type="match status" value="1"/>
</dbReference>
<proteinExistence type="inferred from homology"/>
<comment type="function">
    <text evidence="13">Transfers and isomerizes the ribose moiety from AdoMet to the 7-aminomethyl group of 7-deazaguanine (preQ1-tRNA) to give epoxyqueuosine (oQ-tRNA).</text>
</comment>
<dbReference type="InterPro" id="IPR036100">
    <property type="entry name" value="QueA_sf"/>
</dbReference>
<dbReference type="PANTHER" id="PTHR30307">
    <property type="entry name" value="S-ADENOSYLMETHIONINE:TRNA RIBOSYLTRANSFERASE-ISOMERASE"/>
    <property type="match status" value="1"/>
</dbReference>
<organism evidence="14">
    <name type="scientific">Acidithiobacillus ferrivorans</name>
    <dbReference type="NCBI Taxonomy" id="160808"/>
    <lineage>
        <taxon>Bacteria</taxon>
        <taxon>Pseudomonadati</taxon>
        <taxon>Pseudomonadota</taxon>
        <taxon>Acidithiobacillia</taxon>
        <taxon>Acidithiobacillales</taxon>
        <taxon>Acidithiobacillaceae</taxon>
        <taxon>Acidithiobacillus</taxon>
    </lineage>
</organism>
<evidence type="ECO:0000313" key="14">
    <source>
        <dbReference type="EMBL" id="CDQ12231.1"/>
    </source>
</evidence>
<protein>
    <recommendedName>
        <fullName evidence="11 13">S-adenosylmethionine:tRNA ribosyltransferase-isomerase</fullName>
        <ecNumber evidence="10 13">2.4.99.17</ecNumber>
    </recommendedName>
    <alternativeName>
        <fullName evidence="12 13">Queuosine biosynthesis protein QueA</fullName>
    </alternativeName>
</protein>
<accession>A0A060UV60</accession>
<dbReference type="HAMAP" id="MF_00113">
    <property type="entry name" value="QueA"/>
    <property type="match status" value="1"/>
</dbReference>
<keyword evidence="4 13" id="KW-0963">Cytoplasm</keyword>
<keyword evidence="5 13" id="KW-0808">Transferase</keyword>
<evidence type="ECO:0000313" key="16">
    <source>
        <dbReference type="Proteomes" id="UP000193925"/>
    </source>
</evidence>
<comment type="catalytic activity">
    <reaction evidence="8 13">
        <text>7-aminomethyl-7-carbaguanosine(34) in tRNA + S-adenosyl-L-methionine = epoxyqueuosine(34) in tRNA + adenine + L-methionine + 2 H(+)</text>
        <dbReference type="Rhea" id="RHEA:32155"/>
        <dbReference type="Rhea" id="RHEA-COMP:10342"/>
        <dbReference type="Rhea" id="RHEA-COMP:18582"/>
        <dbReference type="ChEBI" id="CHEBI:15378"/>
        <dbReference type="ChEBI" id="CHEBI:16708"/>
        <dbReference type="ChEBI" id="CHEBI:57844"/>
        <dbReference type="ChEBI" id="CHEBI:59789"/>
        <dbReference type="ChEBI" id="CHEBI:82833"/>
        <dbReference type="ChEBI" id="CHEBI:194443"/>
        <dbReference type="EC" id="2.4.99.17"/>
    </reaction>
</comment>
<dbReference type="EC" id="2.4.99.17" evidence="10 13"/>
<evidence type="ECO:0000256" key="10">
    <source>
        <dbReference type="ARBA" id="ARBA00066503"/>
    </source>
</evidence>
<dbReference type="InterPro" id="IPR003699">
    <property type="entry name" value="QueA"/>
</dbReference>
<dbReference type="FunFam" id="3.40.1780.10:FF:000001">
    <property type="entry name" value="S-adenosylmethionine:tRNA ribosyltransferase-isomerase"/>
    <property type="match status" value="1"/>
</dbReference>
<dbReference type="EMBL" id="LT841305">
    <property type="protein sequence ID" value="SMH65225.1"/>
    <property type="molecule type" value="Genomic_DNA"/>
</dbReference>
<evidence type="ECO:0000256" key="5">
    <source>
        <dbReference type="ARBA" id="ARBA00022679"/>
    </source>
</evidence>
<keyword evidence="16" id="KW-1185">Reference proteome</keyword>
<evidence type="ECO:0000313" key="15">
    <source>
        <dbReference type="EMBL" id="SMH65225.1"/>
    </source>
</evidence>
<evidence type="ECO:0000256" key="1">
    <source>
        <dbReference type="ARBA" id="ARBA00004496"/>
    </source>
</evidence>
<dbReference type="SUPFAM" id="SSF111337">
    <property type="entry name" value="QueA-like"/>
    <property type="match status" value="1"/>
</dbReference>
<dbReference type="Gene3D" id="3.40.1780.10">
    <property type="entry name" value="QueA-like"/>
    <property type="match status" value="1"/>
</dbReference>
<dbReference type="GO" id="GO:0008616">
    <property type="term" value="P:tRNA queuosine(34) biosynthetic process"/>
    <property type="evidence" value="ECO:0007669"/>
    <property type="project" value="UniProtKB-UniRule"/>
</dbReference>
<dbReference type="NCBIfam" id="TIGR00113">
    <property type="entry name" value="queA"/>
    <property type="match status" value="1"/>
</dbReference>
<keyword evidence="7 13" id="KW-0671">Queuosine biosynthesis</keyword>
<evidence type="ECO:0000256" key="13">
    <source>
        <dbReference type="HAMAP-Rule" id="MF_00113"/>
    </source>
</evidence>
<evidence type="ECO:0000256" key="12">
    <source>
        <dbReference type="ARBA" id="ARBA00076160"/>
    </source>
</evidence>
<comment type="similarity">
    <text evidence="9 13">Belongs to the QueA family.</text>
</comment>
<dbReference type="PANTHER" id="PTHR30307:SF0">
    <property type="entry name" value="S-ADENOSYLMETHIONINE:TRNA RIBOSYLTRANSFERASE-ISOMERASE"/>
    <property type="match status" value="1"/>
</dbReference>
<evidence type="ECO:0000256" key="6">
    <source>
        <dbReference type="ARBA" id="ARBA00022691"/>
    </source>
</evidence>
<evidence type="ECO:0000256" key="4">
    <source>
        <dbReference type="ARBA" id="ARBA00022490"/>
    </source>
</evidence>
<evidence type="ECO:0000256" key="7">
    <source>
        <dbReference type="ARBA" id="ARBA00022785"/>
    </source>
</evidence>
<reference evidence="15 16" key="3">
    <citation type="submission" date="2017-03" db="EMBL/GenBank/DDBJ databases">
        <authorList>
            <person name="Regsiter A."/>
            <person name="William W."/>
        </authorList>
    </citation>
    <scope>NUCLEOTIDE SEQUENCE [LARGE SCALE GENOMIC DNA]</scope>
    <source>
        <strain evidence="15">PRJEB5721</strain>
    </source>
</reference>
<comment type="subunit">
    <text evidence="3 13">Monomer.</text>
</comment>
<keyword evidence="6 13" id="KW-0949">S-adenosyl-L-methionine</keyword>
<dbReference type="NCBIfam" id="NF001140">
    <property type="entry name" value="PRK00147.1"/>
    <property type="match status" value="1"/>
</dbReference>
<evidence type="ECO:0000256" key="2">
    <source>
        <dbReference type="ARBA" id="ARBA00004691"/>
    </source>
</evidence>
<comment type="subcellular location">
    <subcellularLocation>
        <location evidence="1 13">Cytoplasm</location>
    </subcellularLocation>
</comment>
<sequence length="345" mass="37440">MQKSDFYYELPDALIAQAPLAERSAARMLIVDGRQGTWQDARICDLPDLLQPGDLLVLNDTRVLPARLPARKATGGAVELLLDRLVDAREGWFLAKSSKALRPGMRLHLPGGAVATVEEKDGMEVRLSLTADAQWLPILEAEGSMPLPPYIRRAPEASDRERYQTIYAAHPGAVAAPTAGLHFDAQLLDALAARGVERTFVTLHVGAGTFLPVRSDDITEHPMHAETMEVSATTVAAVAAAKARGKRVIAVGTTACRALETAAQDGTLRPYTGETRLFIYPGKTFQVIDGLLTNFHLPESTLLMLVCAFAGMECMLAAYRHAVAEGYRFFSYGDAMLISPQVGQR</sequence>
<dbReference type="UniPathway" id="UPA00392"/>
<dbReference type="GO" id="GO:0005737">
    <property type="term" value="C:cytoplasm"/>
    <property type="evidence" value="ECO:0007669"/>
    <property type="project" value="UniProtKB-SubCell"/>
</dbReference>
<dbReference type="InterPro" id="IPR042118">
    <property type="entry name" value="QueA_dom1"/>
</dbReference>
<name>A0A060UV60_9PROT</name>
<evidence type="ECO:0000256" key="3">
    <source>
        <dbReference type="ARBA" id="ARBA00011245"/>
    </source>
</evidence>
<comment type="pathway">
    <text evidence="2 13">tRNA modification; tRNA-queuosine biosynthesis.</text>
</comment>
<reference evidence="14" key="1">
    <citation type="submission" date="2014-03" db="EMBL/GenBank/DDBJ databases">
        <authorList>
            <person name="Genoscope - CEA"/>
        </authorList>
    </citation>
    <scope>NUCLEOTIDE SEQUENCE [LARGE SCALE GENOMIC DNA]</scope>
    <source>
        <strain evidence="14">CF27</strain>
    </source>
</reference>
<reference evidence="14" key="2">
    <citation type="submission" date="2014-07" db="EMBL/GenBank/DDBJ databases">
        <title>Initial genome analysis of the psychrotolerant acidophile Acidithiobacillus ferrivorans CF27: insights into iron and sulfur oxidation pathways and into biofilm formation.</title>
        <authorList>
            <person name="Talla E."/>
            <person name="Hedrich S."/>
            <person name="Mangenot S."/>
            <person name="Ji B."/>
            <person name="Johnson D.B."/>
            <person name="Barbe V."/>
            <person name="Bonnefoy V."/>
        </authorList>
    </citation>
    <scope>NUCLEOTIDE SEQUENCE [LARGE SCALE GENOMIC DNA]</scope>
    <source>
        <strain evidence="14">CF27</strain>
    </source>
</reference>
<evidence type="ECO:0000256" key="11">
    <source>
        <dbReference type="ARBA" id="ARBA00069325"/>
    </source>
</evidence>
<dbReference type="Gene3D" id="2.40.10.240">
    <property type="entry name" value="QueA-like"/>
    <property type="match status" value="1"/>
</dbReference>
<dbReference type="RefSeq" id="WP_035190134.1">
    <property type="nucleotide sequence ID" value="NZ_CCCS020000001.1"/>
</dbReference>
<dbReference type="InterPro" id="IPR042119">
    <property type="entry name" value="QueA_dom2"/>
</dbReference>
<dbReference type="EMBL" id="CCCS020000001">
    <property type="protein sequence ID" value="CDQ12231.1"/>
    <property type="molecule type" value="Genomic_DNA"/>
</dbReference>
<evidence type="ECO:0000256" key="9">
    <source>
        <dbReference type="ARBA" id="ARBA00061210"/>
    </source>
</evidence>